<sequence length="334" mass="35587">MTVSFIAMWMFVLLGAACLLSPAQAACSGCNQTINLSINKTLGLTDNAVGHTEPSTTFSVGYIDTGFFGIFSPGYTSISFSKIDGTLPPFGTSPTDWVYQPVDDYFAVAVRMRNVCGAWYTPFNRRVLKITTCQIDVTNGVWDPTTWDSSLKIIRPLINGTYANNIFLGRLGACPGAGCSHQAVVMANVYLNYSITVPQTCVINAGQIVTVDFGNVSTGAFKTAGAKASGVNPIARNLGIKCNNIDAYANLTLRVQADNTAGNALVSNNKDVGFVITDANDRPLTPNDFSSVLPFKLQEAGANVTIKVYPVSITGAKPAEGPVTSRGYLRIDFA</sequence>
<evidence type="ECO:0000256" key="4">
    <source>
        <dbReference type="SAM" id="SignalP"/>
    </source>
</evidence>
<keyword evidence="2 4" id="KW-0732">Signal</keyword>
<feature type="domain" description="Fimbrial-type adhesion" evidence="5">
    <location>
        <begin position="191"/>
        <end position="333"/>
    </location>
</feature>
<reference evidence="6 7" key="1">
    <citation type="submission" date="2018-12" db="EMBL/GenBank/DDBJ databases">
        <authorList>
            <consortium name="Pathogen Informatics"/>
        </authorList>
    </citation>
    <scope>NUCLEOTIDE SEQUENCE [LARGE SCALE GENOMIC DNA]</scope>
    <source>
        <strain evidence="6 7">NCTC11214</strain>
    </source>
</reference>
<accession>A0A447KS63</accession>
<dbReference type="AlphaFoldDB" id="A0A447KS63"/>
<dbReference type="InterPro" id="IPR000259">
    <property type="entry name" value="Adhesion_dom_fimbrial"/>
</dbReference>
<dbReference type="InterPro" id="IPR050263">
    <property type="entry name" value="Bact_Fimbrial_Adh_Pro"/>
</dbReference>
<dbReference type="GO" id="GO:0043709">
    <property type="term" value="P:cell adhesion involved in single-species biofilm formation"/>
    <property type="evidence" value="ECO:0007669"/>
    <property type="project" value="TreeGrafter"/>
</dbReference>
<dbReference type="RefSeq" id="WP_088499776.1">
    <property type="nucleotide sequence ID" value="NZ_JAEKCK010000013.1"/>
</dbReference>
<comment type="subcellular location">
    <subcellularLocation>
        <location evidence="1">Fimbrium</location>
    </subcellularLocation>
</comment>
<dbReference type="PANTHER" id="PTHR33420">
    <property type="entry name" value="FIMBRIAL SUBUNIT ELFA-RELATED"/>
    <property type="match status" value="1"/>
</dbReference>
<dbReference type="Pfam" id="PF00419">
    <property type="entry name" value="Fimbrial"/>
    <property type="match status" value="1"/>
</dbReference>
<keyword evidence="3" id="KW-0281">Fimbrium</keyword>
<protein>
    <submittedName>
        <fullName evidence="6">Fimbrial-like adhesin</fullName>
    </submittedName>
</protein>
<dbReference type="Proteomes" id="UP000281391">
    <property type="component" value="Chromosome"/>
</dbReference>
<dbReference type="InterPro" id="IPR008966">
    <property type="entry name" value="Adhesion_dom_sf"/>
</dbReference>
<feature type="chain" id="PRO_5041086852" evidence="4">
    <location>
        <begin position="26"/>
        <end position="334"/>
    </location>
</feature>
<dbReference type="Gene3D" id="2.60.40.1090">
    <property type="entry name" value="Fimbrial-type adhesion domain"/>
    <property type="match status" value="1"/>
</dbReference>
<dbReference type="SUPFAM" id="SSF49401">
    <property type="entry name" value="Bacterial adhesins"/>
    <property type="match status" value="1"/>
</dbReference>
<name>A0A447KS63_SEROD</name>
<organism evidence="6 7">
    <name type="scientific">Serratia odorifera</name>
    <dbReference type="NCBI Taxonomy" id="618"/>
    <lineage>
        <taxon>Bacteria</taxon>
        <taxon>Pseudomonadati</taxon>
        <taxon>Pseudomonadota</taxon>
        <taxon>Gammaproteobacteria</taxon>
        <taxon>Enterobacterales</taxon>
        <taxon>Yersiniaceae</taxon>
        <taxon>Serratia</taxon>
    </lineage>
</organism>
<evidence type="ECO:0000256" key="1">
    <source>
        <dbReference type="ARBA" id="ARBA00004561"/>
    </source>
</evidence>
<dbReference type="GO" id="GO:0009289">
    <property type="term" value="C:pilus"/>
    <property type="evidence" value="ECO:0007669"/>
    <property type="project" value="UniProtKB-SubCell"/>
</dbReference>
<dbReference type="InterPro" id="IPR036937">
    <property type="entry name" value="Adhesion_dom_fimbrial_sf"/>
</dbReference>
<dbReference type="EMBL" id="LR134117">
    <property type="protein sequence ID" value="VDZ58350.1"/>
    <property type="molecule type" value="Genomic_DNA"/>
</dbReference>
<dbReference type="KEGG" id="sof:NCTC11214_02753"/>
<evidence type="ECO:0000256" key="3">
    <source>
        <dbReference type="ARBA" id="ARBA00023263"/>
    </source>
</evidence>
<feature type="signal peptide" evidence="4">
    <location>
        <begin position="1"/>
        <end position="25"/>
    </location>
</feature>
<proteinExistence type="predicted"/>
<evidence type="ECO:0000313" key="7">
    <source>
        <dbReference type="Proteomes" id="UP000281391"/>
    </source>
</evidence>
<evidence type="ECO:0000259" key="5">
    <source>
        <dbReference type="Pfam" id="PF00419"/>
    </source>
</evidence>
<evidence type="ECO:0000313" key="6">
    <source>
        <dbReference type="EMBL" id="VDZ58350.1"/>
    </source>
</evidence>
<dbReference type="PANTHER" id="PTHR33420:SF31">
    <property type="entry name" value="TYPE 1 FIMBRIN D-MANNOSE SPECIFIC ADHESIN"/>
    <property type="match status" value="1"/>
</dbReference>
<evidence type="ECO:0000256" key="2">
    <source>
        <dbReference type="ARBA" id="ARBA00022729"/>
    </source>
</evidence>
<gene>
    <name evidence="6" type="ORF">NCTC11214_02753</name>
</gene>